<dbReference type="AlphaFoldDB" id="A0A2U2DNI1"/>
<dbReference type="PANTHER" id="PTHR30146:SF148">
    <property type="entry name" value="HTH-TYPE TRANSCRIPTIONAL REPRESSOR PURR-RELATED"/>
    <property type="match status" value="1"/>
</dbReference>
<organism evidence="6 7">
    <name type="scientific">Metarhizobium album</name>
    <dbReference type="NCBI Taxonomy" id="2182425"/>
    <lineage>
        <taxon>Bacteria</taxon>
        <taxon>Pseudomonadati</taxon>
        <taxon>Pseudomonadota</taxon>
        <taxon>Alphaproteobacteria</taxon>
        <taxon>Hyphomicrobiales</taxon>
        <taxon>Rhizobiaceae</taxon>
        <taxon>Metarhizobium</taxon>
    </lineage>
</organism>
<dbReference type="PROSITE" id="PS50932">
    <property type="entry name" value="HTH_LACI_2"/>
    <property type="match status" value="1"/>
</dbReference>
<evidence type="ECO:0000256" key="2">
    <source>
        <dbReference type="ARBA" id="ARBA00023015"/>
    </source>
</evidence>
<evidence type="ECO:0000313" key="7">
    <source>
        <dbReference type="Proteomes" id="UP000245252"/>
    </source>
</evidence>
<evidence type="ECO:0000256" key="4">
    <source>
        <dbReference type="ARBA" id="ARBA00023163"/>
    </source>
</evidence>
<dbReference type="GO" id="GO:0003700">
    <property type="term" value="F:DNA-binding transcription factor activity"/>
    <property type="evidence" value="ECO:0007669"/>
    <property type="project" value="TreeGrafter"/>
</dbReference>
<proteinExistence type="predicted"/>
<name>A0A2U2DNI1_9HYPH</name>
<dbReference type="OrthoDB" id="9798934at2"/>
<dbReference type="Proteomes" id="UP000245252">
    <property type="component" value="Unassembled WGS sequence"/>
</dbReference>
<accession>A0A2U2DNI1</accession>
<keyword evidence="7" id="KW-1185">Reference proteome</keyword>
<dbReference type="Pfam" id="PF13377">
    <property type="entry name" value="Peripla_BP_3"/>
    <property type="match status" value="1"/>
</dbReference>
<feature type="domain" description="HTH lacI-type" evidence="5">
    <location>
        <begin position="33"/>
        <end position="78"/>
    </location>
</feature>
<dbReference type="PANTHER" id="PTHR30146">
    <property type="entry name" value="LACI-RELATED TRANSCRIPTIONAL REPRESSOR"/>
    <property type="match status" value="1"/>
</dbReference>
<dbReference type="InterPro" id="IPR046335">
    <property type="entry name" value="LacI/GalR-like_sensor"/>
</dbReference>
<dbReference type="EMBL" id="QFBC01000008">
    <property type="protein sequence ID" value="PWE54875.1"/>
    <property type="molecule type" value="Genomic_DNA"/>
</dbReference>
<gene>
    <name evidence="6" type="ORF">DEM27_18215</name>
</gene>
<evidence type="ECO:0000259" key="5">
    <source>
        <dbReference type="PROSITE" id="PS50932"/>
    </source>
</evidence>
<dbReference type="Gene3D" id="3.40.50.2300">
    <property type="match status" value="2"/>
</dbReference>
<dbReference type="Pfam" id="PF00356">
    <property type="entry name" value="LacI"/>
    <property type="match status" value="1"/>
</dbReference>
<keyword evidence="4" id="KW-0804">Transcription</keyword>
<dbReference type="InterPro" id="IPR000843">
    <property type="entry name" value="HTH_LacI"/>
</dbReference>
<keyword evidence="2" id="KW-0805">Transcription regulation</keyword>
<keyword evidence="3" id="KW-0238">DNA-binding</keyword>
<dbReference type="SUPFAM" id="SSF53822">
    <property type="entry name" value="Periplasmic binding protein-like I"/>
    <property type="match status" value="1"/>
</dbReference>
<protein>
    <submittedName>
        <fullName evidence="6">LacI family transcriptional regulator</fullName>
    </submittedName>
</protein>
<dbReference type="CDD" id="cd01392">
    <property type="entry name" value="HTH_LacI"/>
    <property type="match status" value="1"/>
</dbReference>
<evidence type="ECO:0000256" key="3">
    <source>
        <dbReference type="ARBA" id="ARBA00023125"/>
    </source>
</evidence>
<keyword evidence="1" id="KW-0678">Repressor</keyword>
<dbReference type="InterPro" id="IPR010982">
    <property type="entry name" value="Lambda_DNA-bd_dom_sf"/>
</dbReference>
<dbReference type="InterPro" id="IPR028082">
    <property type="entry name" value="Peripla_BP_I"/>
</dbReference>
<dbReference type="SUPFAM" id="SSF47413">
    <property type="entry name" value="lambda repressor-like DNA-binding domains"/>
    <property type="match status" value="1"/>
</dbReference>
<sequence length="364" mass="40304">MLMVINDVQRQGENLEGTWMARGTKANPSNRKATMTDVARAAGCSQATVSFVLNNAVGVKISEETRQKVIQAARALKYGEASPIERPAIDSPRSFGFVVDQMSTSPETVNALEGARQGSWEEGIVILTSQTMGIRSMEDSVVRMMSRSGVSGIIYMTIFTRQVSLPAILYELNIPVVLLNCYTDDNHFPSVVPNDLEGGRRATRELIVNGRRRIATITGEPFMQASLDRLRGYRLALEEARIAHDPGLTLEGNWSPTSGYEAARRLLAREVRPDAIFCQNDKMASGCFEAIREAGLKIGEDIAVIGYDDDEICRHLRPQLSTIILPHREMGAWAVNELRRGRTGKRGAYDPHFASVTYVERNSI</sequence>
<dbReference type="CDD" id="cd06288">
    <property type="entry name" value="PBP1_sucrose_transcription_regulator"/>
    <property type="match status" value="1"/>
</dbReference>
<dbReference type="Gene3D" id="1.10.260.40">
    <property type="entry name" value="lambda repressor-like DNA-binding domains"/>
    <property type="match status" value="1"/>
</dbReference>
<evidence type="ECO:0000313" key="6">
    <source>
        <dbReference type="EMBL" id="PWE54875.1"/>
    </source>
</evidence>
<comment type="caution">
    <text evidence="6">The sequence shown here is derived from an EMBL/GenBank/DDBJ whole genome shotgun (WGS) entry which is preliminary data.</text>
</comment>
<dbReference type="GO" id="GO:0000976">
    <property type="term" value="F:transcription cis-regulatory region binding"/>
    <property type="evidence" value="ECO:0007669"/>
    <property type="project" value="TreeGrafter"/>
</dbReference>
<evidence type="ECO:0000256" key="1">
    <source>
        <dbReference type="ARBA" id="ARBA00022491"/>
    </source>
</evidence>
<dbReference type="SMART" id="SM00354">
    <property type="entry name" value="HTH_LACI"/>
    <property type="match status" value="1"/>
</dbReference>
<reference evidence="6 7" key="1">
    <citation type="submission" date="2018-05" db="EMBL/GenBank/DDBJ databases">
        <title>The draft genome of strain NS-104.</title>
        <authorList>
            <person name="Hang P."/>
            <person name="Jiang J."/>
        </authorList>
    </citation>
    <scope>NUCLEOTIDE SEQUENCE [LARGE SCALE GENOMIC DNA]</scope>
    <source>
        <strain evidence="6 7">NS-104</strain>
    </source>
</reference>